<feature type="compositionally biased region" description="Basic residues" evidence="1">
    <location>
        <begin position="37"/>
        <end position="47"/>
    </location>
</feature>
<proteinExistence type="predicted"/>
<comment type="caution">
    <text evidence="2">The sequence shown here is derived from an EMBL/GenBank/DDBJ whole genome shotgun (WGS) entry which is preliminary data.</text>
</comment>
<gene>
    <name evidence="2" type="ORF">BKA59DRAFT_456523</name>
</gene>
<sequence length="122" mass="13904">MAACLWLSDPNAQSLLLTLALTDTGKGQKQQLERSKYNRVKRGRRNMTKMDGDTQRHTMGTDSGNGNENRKNGLRYNKGQDKFLQRNELDGKRRRTETETQTERPAEGPHGWLAAWLLAVDC</sequence>
<evidence type="ECO:0000313" key="3">
    <source>
        <dbReference type="Proteomes" id="UP000813427"/>
    </source>
</evidence>
<dbReference type="Proteomes" id="UP000813427">
    <property type="component" value="Unassembled WGS sequence"/>
</dbReference>
<feature type="compositionally biased region" description="Basic and acidic residues" evidence="1">
    <location>
        <begin position="78"/>
        <end position="107"/>
    </location>
</feature>
<name>A0A8K0RWP1_9HYPO</name>
<feature type="compositionally biased region" description="Polar residues" evidence="1">
    <location>
        <begin position="57"/>
        <end position="67"/>
    </location>
</feature>
<evidence type="ECO:0000256" key="1">
    <source>
        <dbReference type="SAM" id="MobiDB-lite"/>
    </source>
</evidence>
<protein>
    <submittedName>
        <fullName evidence="2">Uncharacterized protein</fullName>
    </submittedName>
</protein>
<feature type="region of interest" description="Disordered" evidence="1">
    <location>
        <begin position="25"/>
        <end position="109"/>
    </location>
</feature>
<reference evidence="2" key="1">
    <citation type="journal article" date="2021" name="Nat. Commun.">
        <title>Genetic determinants of endophytism in the Arabidopsis root mycobiome.</title>
        <authorList>
            <person name="Mesny F."/>
            <person name="Miyauchi S."/>
            <person name="Thiergart T."/>
            <person name="Pickel B."/>
            <person name="Atanasova L."/>
            <person name="Karlsson M."/>
            <person name="Huettel B."/>
            <person name="Barry K.W."/>
            <person name="Haridas S."/>
            <person name="Chen C."/>
            <person name="Bauer D."/>
            <person name="Andreopoulos W."/>
            <person name="Pangilinan J."/>
            <person name="LaButti K."/>
            <person name="Riley R."/>
            <person name="Lipzen A."/>
            <person name="Clum A."/>
            <person name="Drula E."/>
            <person name="Henrissat B."/>
            <person name="Kohler A."/>
            <person name="Grigoriev I.V."/>
            <person name="Martin F.M."/>
            <person name="Hacquard S."/>
        </authorList>
    </citation>
    <scope>NUCLEOTIDE SEQUENCE</scope>
    <source>
        <strain evidence="2">MPI-SDFR-AT-0068</strain>
    </source>
</reference>
<organism evidence="2 3">
    <name type="scientific">Fusarium tricinctum</name>
    <dbReference type="NCBI Taxonomy" id="61284"/>
    <lineage>
        <taxon>Eukaryota</taxon>
        <taxon>Fungi</taxon>
        <taxon>Dikarya</taxon>
        <taxon>Ascomycota</taxon>
        <taxon>Pezizomycotina</taxon>
        <taxon>Sordariomycetes</taxon>
        <taxon>Hypocreomycetidae</taxon>
        <taxon>Hypocreales</taxon>
        <taxon>Nectriaceae</taxon>
        <taxon>Fusarium</taxon>
        <taxon>Fusarium tricinctum species complex</taxon>
    </lineage>
</organism>
<accession>A0A8K0RWP1</accession>
<keyword evidence="3" id="KW-1185">Reference proteome</keyword>
<dbReference type="AlphaFoldDB" id="A0A8K0RWP1"/>
<dbReference type="EMBL" id="JAGPXF010000005">
    <property type="protein sequence ID" value="KAH7241943.1"/>
    <property type="molecule type" value="Genomic_DNA"/>
</dbReference>
<evidence type="ECO:0000313" key="2">
    <source>
        <dbReference type="EMBL" id="KAH7241943.1"/>
    </source>
</evidence>